<dbReference type="HOGENOM" id="CLU_1298488_0_0_10"/>
<evidence type="ECO:0000313" key="3">
    <source>
        <dbReference type="Proteomes" id="UP000007435"/>
    </source>
</evidence>
<evidence type="ECO:0000313" key="2">
    <source>
        <dbReference type="EMBL" id="ADQ17792.1"/>
    </source>
</evidence>
<dbReference type="EMBL" id="CP002305">
    <property type="protein sequence ID" value="ADQ17792.1"/>
    <property type="molecule type" value="Genomic_DNA"/>
</dbReference>
<sequence length="212" mass="24470">MKRLYLSIGLLLLTKAHAQDPPPAAFYDGREYVINYSLATGTPFYKDGEHSDGNVLVYDDVTYTNVPLWYDIRLDQLVTRRPDHQTQVIVVRERVGHFFIGNEKWVYVSEKYGDAGFYKVLFESPNYKGYARYHKVMRDPKTVNERRYFEESVEYFVQTPESSSLIPIRKTNQLYTLGDKKELKSLLRTAGAESSIPAKITAVLNHLQSTSL</sequence>
<organism evidence="2 3">
    <name type="scientific">Leadbetterella byssophila (strain DSM 17132 / JCM 16389 / KACC 11308 / NBRC 106382 / 4M15)</name>
    <dbReference type="NCBI Taxonomy" id="649349"/>
    <lineage>
        <taxon>Bacteria</taxon>
        <taxon>Pseudomonadati</taxon>
        <taxon>Bacteroidota</taxon>
        <taxon>Cytophagia</taxon>
        <taxon>Cytophagales</taxon>
        <taxon>Leadbetterellaceae</taxon>
        <taxon>Leadbetterella</taxon>
    </lineage>
</organism>
<feature type="chain" id="PRO_5003188133" evidence="1">
    <location>
        <begin position="19"/>
        <end position="212"/>
    </location>
</feature>
<proteinExistence type="predicted"/>
<gene>
    <name evidence="2" type="ordered locus">Lbys_2096</name>
</gene>
<name>E4RTR8_LEAB4</name>
<feature type="signal peptide" evidence="1">
    <location>
        <begin position="1"/>
        <end position="18"/>
    </location>
</feature>
<keyword evidence="3" id="KW-1185">Reference proteome</keyword>
<evidence type="ECO:0000256" key="1">
    <source>
        <dbReference type="SAM" id="SignalP"/>
    </source>
</evidence>
<dbReference type="OrthoDB" id="655382at2"/>
<dbReference type="AlphaFoldDB" id="E4RTR8"/>
<protein>
    <submittedName>
        <fullName evidence="2">Uncharacterized protein</fullName>
    </submittedName>
</protein>
<reference evidence="2 3" key="2">
    <citation type="journal article" date="2011" name="Stand. Genomic Sci.">
        <title>Complete genome sequence of Leadbetterella byssophila type strain (4M15).</title>
        <authorList>
            <person name="Abt B."/>
            <person name="Teshima H."/>
            <person name="Lucas S."/>
            <person name="Lapidus A."/>
            <person name="Del Rio T.G."/>
            <person name="Nolan M."/>
            <person name="Tice H."/>
            <person name="Cheng J.F."/>
            <person name="Pitluck S."/>
            <person name="Liolios K."/>
            <person name="Pagani I."/>
            <person name="Ivanova N."/>
            <person name="Mavromatis K."/>
            <person name="Pati A."/>
            <person name="Tapia R."/>
            <person name="Han C."/>
            <person name="Goodwin L."/>
            <person name="Chen A."/>
            <person name="Palaniappan K."/>
            <person name="Land M."/>
            <person name="Hauser L."/>
            <person name="Chang Y.J."/>
            <person name="Jeffries C.D."/>
            <person name="Rohde M."/>
            <person name="Goker M."/>
            <person name="Tindall B.J."/>
            <person name="Detter J.C."/>
            <person name="Woyke T."/>
            <person name="Bristow J."/>
            <person name="Eisen J.A."/>
            <person name="Markowitz V."/>
            <person name="Hugenholtz P."/>
            <person name="Klenk H.P."/>
            <person name="Kyrpides N.C."/>
        </authorList>
    </citation>
    <scope>NUCLEOTIDE SEQUENCE [LARGE SCALE GENOMIC DNA]</scope>
    <source>
        <strain evidence="3">DSM 17132 / JCM 16389 / KACC 11308 / NBRC 106382 / 4M15</strain>
    </source>
</reference>
<reference key="1">
    <citation type="submission" date="2010-11" db="EMBL/GenBank/DDBJ databases">
        <title>The complete genome of Leadbetterella byssophila DSM 17132.</title>
        <authorList>
            <consortium name="US DOE Joint Genome Institute (JGI-PGF)"/>
            <person name="Lucas S."/>
            <person name="Copeland A."/>
            <person name="Lapidus A."/>
            <person name="Glavina del Rio T."/>
            <person name="Dalin E."/>
            <person name="Tice H."/>
            <person name="Bruce D."/>
            <person name="Goodwin L."/>
            <person name="Pitluck S."/>
            <person name="Kyrpides N."/>
            <person name="Mavromatis K."/>
            <person name="Ivanova N."/>
            <person name="Teshima H."/>
            <person name="Brettin T."/>
            <person name="Detter J.C."/>
            <person name="Han C."/>
            <person name="Tapia R."/>
            <person name="Land M."/>
            <person name="Hauser L."/>
            <person name="Markowitz V."/>
            <person name="Cheng J.-F."/>
            <person name="Hugenholtz P."/>
            <person name="Woyke T."/>
            <person name="Wu D."/>
            <person name="Tindall B."/>
            <person name="Pomrenke H.G."/>
            <person name="Brambilla E."/>
            <person name="Klenk H.-P."/>
            <person name="Eisen J.A."/>
        </authorList>
    </citation>
    <scope>NUCLEOTIDE SEQUENCE [LARGE SCALE GENOMIC DNA]</scope>
    <source>
        <strain>DSM 17132</strain>
    </source>
</reference>
<accession>E4RTR8</accession>
<dbReference type="STRING" id="649349.Lbys_2096"/>
<dbReference type="RefSeq" id="WP_013408838.1">
    <property type="nucleotide sequence ID" value="NC_014655.1"/>
</dbReference>
<dbReference type="Proteomes" id="UP000007435">
    <property type="component" value="Chromosome"/>
</dbReference>
<keyword evidence="1" id="KW-0732">Signal</keyword>
<dbReference type="KEGG" id="lby:Lbys_2096"/>